<accession>A0A418ZTR7</accession>
<organism evidence="1 2">
    <name type="scientific">Paracoccus aestuarii</name>
    <dbReference type="NCBI Taxonomy" id="453842"/>
    <lineage>
        <taxon>Bacteria</taxon>
        <taxon>Pseudomonadati</taxon>
        <taxon>Pseudomonadota</taxon>
        <taxon>Alphaproteobacteria</taxon>
        <taxon>Rhodobacterales</taxon>
        <taxon>Paracoccaceae</taxon>
        <taxon>Paracoccus</taxon>
    </lineage>
</organism>
<evidence type="ECO:0008006" key="3">
    <source>
        <dbReference type="Google" id="ProtNLM"/>
    </source>
</evidence>
<dbReference type="OrthoDB" id="9803878at2"/>
<protein>
    <recommendedName>
        <fullName evidence="3">Integrase catalytic domain-containing protein</fullName>
    </recommendedName>
</protein>
<reference evidence="1 2" key="1">
    <citation type="submission" date="2018-09" db="EMBL/GenBank/DDBJ databases">
        <title>Paracoccus onubensis nov. sp. a moderate halophilic bacterium isolated from Gruta de las Maravillas (Aracena, Spain).</title>
        <authorList>
            <person name="Jurado V."/>
            <person name="Gutierrez-Patricio S."/>
            <person name="Gonzalez-Pimentel J.L."/>
            <person name="Laiz L."/>
            <person name="Saiz-Jimenez C."/>
        </authorList>
    </citation>
    <scope>NUCLEOTIDE SEQUENCE [LARGE SCALE GENOMIC DNA]</scope>
    <source>
        <strain evidence="1 2">DSM 19484</strain>
    </source>
</reference>
<dbReference type="InterPro" id="IPR012337">
    <property type="entry name" value="RNaseH-like_sf"/>
</dbReference>
<dbReference type="PANTHER" id="PTHR46889:SF4">
    <property type="entry name" value="TRANSPOSASE INSO FOR INSERTION SEQUENCE ELEMENT IS911B-RELATED"/>
    <property type="match status" value="1"/>
</dbReference>
<dbReference type="Gene3D" id="3.30.420.10">
    <property type="entry name" value="Ribonuclease H-like superfamily/Ribonuclease H"/>
    <property type="match status" value="1"/>
</dbReference>
<dbReference type="EMBL" id="QZEV01000060">
    <property type="protein sequence ID" value="RJL01939.1"/>
    <property type="molecule type" value="Genomic_DNA"/>
</dbReference>
<evidence type="ECO:0000313" key="1">
    <source>
        <dbReference type="EMBL" id="RJL01939.1"/>
    </source>
</evidence>
<dbReference type="AlphaFoldDB" id="A0A418ZTR7"/>
<keyword evidence="2" id="KW-1185">Reference proteome</keyword>
<dbReference type="SUPFAM" id="SSF53098">
    <property type="entry name" value="Ribonuclease H-like"/>
    <property type="match status" value="1"/>
</dbReference>
<gene>
    <name evidence="1" type="ORF">D3P06_11750</name>
</gene>
<proteinExistence type="predicted"/>
<name>A0A418ZTR7_9RHOB</name>
<comment type="caution">
    <text evidence="1">The sequence shown here is derived from an EMBL/GenBank/DDBJ whole genome shotgun (WGS) entry which is preliminary data.</text>
</comment>
<dbReference type="InterPro" id="IPR050900">
    <property type="entry name" value="Transposase_IS3/IS150/IS904"/>
</dbReference>
<sequence>MKRDLALRTLNMAIAIRRPPPGCVHHTDRGSRYCTHVYQKLLRNNGFKVPMSGEPNFHDNSAVESFFRVRIHNQ</sequence>
<evidence type="ECO:0000313" key="2">
    <source>
        <dbReference type="Proteomes" id="UP000285530"/>
    </source>
</evidence>
<dbReference type="PANTHER" id="PTHR46889">
    <property type="entry name" value="TRANSPOSASE INSF FOR INSERTION SEQUENCE IS3B-RELATED"/>
    <property type="match status" value="1"/>
</dbReference>
<dbReference type="Proteomes" id="UP000285530">
    <property type="component" value="Unassembled WGS sequence"/>
</dbReference>
<dbReference type="InterPro" id="IPR036397">
    <property type="entry name" value="RNaseH_sf"/>
</dbReference>
<dbReference type="GO" id="GO:0003676">
    <property type="term" value="F:nucleic acid binding"/>
    <property type="evidence" value="ECO:0007669"/>
    <property type="project" value="InterPro"/>
</dbReference>